<feature type="transmembrane region" description="Helical" evidence="6">
    <location>
        <begin position="126"/>
        <end position="142"/>
    </location>
</feature>
<dbReference type="InterPro" id="IPR001123">
    <property type="entry name" value="LeuE-type"/>
</dbReference>
<dbReference type="OrthoDB" id="9804822at2"/>
<evidence type="ECO:0000256" key="1">
    <source>
        <dbReference type="ARBA" id="ARBA00004651"/>
    </source>
</evidence>
<proteinExistence type="predicted"/>
<sequence>MPQSANILLALAGVLFLSVASPGPNFLIVTSTAVASRYAGVMTGLGLAAASGTWALIAIAGLSLIVTHVAWVNAAIRLAGALYLIWLGIKMIRTARQPLPVADVTETSGWAAAKKGYLVSMTNPKAIAFYGSIFAVMVPAHASAWLDIAVIGLSIGISGAWYCAMALLASHPTVRQTLYRRKAALETAAGLLLIALGGRMLAAR</sequence>
<dbReference type="RefSeq" id="WP_134758426.1">
    <property type="nucleotide sequence ID" value="NZ_CP038151.1"/>
</dbReference>
<dbReference type="GO" id="GO:0005886">
    <property type="term" value="C:plasma membrane"/>
    <property type="evidence" value="ECO:0007669"/>
    <property type="project" value="UniProtKB-SubCell"/>
</dbReference>
<keyword evidence="4 6" id="KW-1133">Transmembrane helix</keyword>
<dbReference type="Pfam" id="PF01810">
    <property type="entry name" value="LysE"/>
    <property type="match status" value="1"/>
</dbReference>
<evidence type="ECO:0000256" key="6">
    <source>
        <dbReference type="SAM" id="Phobius"/>
    </source>
</evidence>
<dbReference type="PANTHER" id="PTHR30086:SF20">
    <property type="entry name" value="ARGININE EXPORTER PROTEIN ARGO-RELATED"/>
    <property type="match status" value="1"/>
</dbReference>
<feature type="transmembrane region" description="Helical" evidence="6">
    <location>
        <begin position="148"/>
        <end position="171"/>
    </location>
</feature>
<evidence type="ECO:0000313" key="8">
    <source>
        <dbReference type="Proteomes" id="UP000295727"/>
    </source>
</evidence>
<dbReference type="PANTHER" id="PTHR30086">
    <property type="entry name" value="ARGININE EXPORTER PROTEIN ARGO"/>
    <property type="match status" value="1"/>
</dbReference>
<gene>
    <name evidence="7" type="ORF">E1956_37590</name>
</gene>
<keyword evidence="2" id="KW-1003">Cell membrane</keyword>
<evidence type="ECO:0000256" key="2">
    <source>
        <dbReference type="ARBA" id="ARBA00022475"/>
    </source>
</evidence>
<evidence type="ECO:0000256" key="5">
    <source>
        <dbReference type="ARBA" id="ARBA00023136"/>
    </source>
</evidence>
<dbReference type="GO" id="GO:0015171">
    <property type="term" value="F:amino acid transmembrane transporter activity"/>
    <property type="evidence" value="ECO:0007669"/>
    <property type="project" value="TreeGrafter"/>
</dbReference>
<keyword evidence="3 6" id="KW-0812">Transmembrane</keyword>
<evidence type="ECO:0000313" key="7">
    <source>
        <dbReference type="EMBL" id="QBR02916.1"/>
    </source>
</evidence>
<dbReference type="Proteomes" id="UP000295727">
    <property type="component" value="Chromosome 4"/>
</dbReference>
<name>A0A4P7D2M1_9BURK</name>
<dbReference type="AlphaFoldDB" id="A0A4P7D2M1"/>
<feature type="transmembrane region" description="Helical" evidence="6">
    <location>
        <begin position="54"/>
        <end position="87"/>
    </location>
</feature>
<dbReference type="KEGG" id="ppai:E1956_37590"/>
<evidence type="ECO:0000256" key="4">
    <source>
        <dbReference type="ARBA" id="ARBA00022989"/>
    </source>
</evidence>
<keyword evidence="5 6" id="KW-0472">Membrane</keyword>
<dbReference type="EMBL" id="CP038151">
    <property type="protein sequence ID" value="QBR02916.1"/>
    <property type="molecule type" value="Genomic_DNA"/>
</dbReference>
<reference evidence="7 8" key="1">
    <citation type="submission" date="2019-03" db="EMBL/GenBank/DDBJ databases">
        <title>Paraburkholderia sp. 7MH5, isolated from subtropical forest soil.</title>
        <authorList>
            <person name="Gao Z.-H."/>
            <person name="Qiu L.-H."/>
        </authorList>
    </citation>
    <scope>NUCLEOTIDE SEQUENCE [LARGE SCALE GENOMIC DNA]</scope>
    <source>
        <strain evidence="7 8">7MH5</strain>
    </source>
</reference>
<evidence type="ECO:0000256" key="3">
    <source>
        <dbReference type="ARBA" id="ARBA00022692"/>
    </source>
</evidence>
<accession>A0A4P7D2M1</accession>
<feature type="transmembrane region" description="Helical" evidence="6">
    <location>
        <begin position="183"/>
        <end position="202"/>
    </location>
</feature>
<organism evidence="7 8">
    <name type="scientific">Paraburkholderia pallida</name>
    <dbReference type="NCBI Taxonomy" id="2547399"/>
    <lineage>
        <taxon>Bacteria</taxon>
        <taxon>Pseudomonadati</taxon>
        <taxon>Pseudomonadota</taxon>
        <taxon>Betaproteobacteria</taxon>
        <taxon>Burkholderiales</taxon>
        <taxon>Burkholderiaceae</taxon>
        <taxon>Paraburkholderia</taxon>
    </lineage>
</organism>
<protein>
    <submittedName>
        <fullName evidence="7">Lysine transporter LysE</fullName>
    </submittedName>
</protein>
<comment type="subcellular location">
    <subcellularLocation>
        <location evidence="1">Cell membrane</location>
        <topology evidence="1">Multi-pass membrane protein</topology>
    </subcellularLocation>
</comment>
<keyword evidence="8" id="KW-1185">Reference proteome</keyword>